<comment type="similarity">
    <text evidence="2">Belongs to the patched family.</text>
</comment>
<feature type="transmembrane region" description="Helical" evidence="9">
    <location>
        <begin position="1219"/>
        <end position="1241"/>
    </location>
</feature>
<dbReference type="InterPro" id="IPR053958">
    <property type="entry name" value="HMGCR/SNAP/NPC1-like_SSD"/>
</dbReference>
<reference evidence="11 12" key="1">
    <citation type="submission" date="2019-01" db="EMBL/GenBank/DDBJ databases">
        <title>Draft Genome and Complete Hox-Cluster Characterization of the Sterlet Sturgeon (Acipenser ruthenus).</title>
        <authorList>
            <person name="Wei Q."/>
        </authorList>
    </citation>
    <scope>NUCLEOTIDE SEQUENCE [LARGE SCALE GENOMIC DNA]</scope>
    <source>
        <strain evidence="11">WHYD16114868_AA</strain>
        <tissue evidence="11">Blood</tissue>
    </source>
</reference>
<evidence type="ECO:0000256" key="3">
    <source>
        <dbReference type="ARBA" id="ARBA00022692"/>
    </source>
</evidence>
<evidence type="ECO:0000256" key="1">
    <source>
        <dbReference type="ARBA" id="ARBA00004141"/>
    </source>
</evidence>
<feature type="region of interest" description="Disordered" evidence="8">
    <location>
        <begin position="1970"/>
        <end position="2048"/>
    </location>
</feature>
<accession>A0A444TZM3</accession>
<feature type="compositionally biased region" description="Polar residues" evidence="8">
    <location>
        <begin position="1976"/>
        <end position="1993"/>
    </location>
</feature>
<feature type="transmembrane region" description="Helical" evidence="9">
    <location>
        <begin position="477"/>
        <end position="499"/>
    </location>
</feature>
<dbReference type="FunFam" id="1.20.1640.10:FF:000007">
    <property type="entry name" value="Protein patched homolog 1"/>
    <property type="match status" value="1"/>
</dbReference>
<feature type="transmembrane region" description="Helical" evidence="9">
    <location>
        <begin position="962"/>
        <end position="983"/>
    </location>
</feature>
<name>A0A444TZM3_ACIRT</name>
<feature type="transmembrane region" description="Helical" evidence="9">
    <location>
        <begin position="505"/>
        <end position="530"/>
    </location>
</feature>
<dbReference type="Proteomes" id="UP000289886">
    <property type="component" value="Unassembled WGS sequence"/>
</dbReference>
<dbReference type="PANTHER" id="PTHR46022:SF3">
    <property type="entry name" value="PROTEIN PATCHED HOMOLOG 2"/>
    <property type="match status" value="1"/>
</dbReference>
<keyword evidence="3 9" id="KW-0812">Transmembrane</keyword>
<keyword evidence="7" id="KW-0325">Glycoprotein</keyword>
<dbReference type="Pfam" id="PF12349">
    <property type="entry name" value="Sterol-sensing"/>
    <property type="match status" value="2"/>
</dbReference>
<evidence type="ECO:0000256" key="7">
    <source>
        <dbReference type="ARBA" id="ARBA00023180"/>
    </source>
</evidence>
<feature type="transmembrane region" description="Helical" evidence="9">
    <location>
        <begin position="1704"/>
        <end position="1725"/>
    </location>
</feature>
<dbReference type="GO" id="GO:0005119">
    <property type="term" value="F:smoothened binding"/>
    <property type="evidence" value="ECO:0007669"/>
    <property type="project" value="TreeGrafter"/>
</dbReference>
<organism evidence="11 12">
    <name type="scientific">Acipenser ruthenus</name>
    <name type="common">Sterlet sturgeon</name>
    <dbReference type="NCBI Taxonomy" id="7906"/>
    <lineage>
        <taxon>Eukaryota</taxon>
        <taxon>Metazoa</taxon>
        <taxon>Chordata</taxon>
        <taxon>Craniata</taxon>
        <taxon>Vertebrata</taxon>
        <taxon>Euteleostomi</taxon>
        <taxon>Actinopterygii</taxon>
        <taxon>Chondrostei</taxon>
        <taxon>Acipenseriformes</taxon>
        <taxon>Acipenseridae</taxon>
        <taxon>Acipenser</taxon>
    </lineage>
</organism>
<evidence type="ECO:0000256" key="8">
    <source>
        <dbReference type="SAM" id="MobiDB-lite"/>
    </source>
</evidence>
<dbReference type="PANTHER" id="PTHR46022">
    <property type="entry name" value="PROTEIN PATCHED"/>
    <property type="match status" value="1"/>
</dbReference>
<feature type="compositionally biased region" description="Basic and acidic residues" evidence="8">
    <location>
        <begin position="2106"/>
        <end position="2117"/>
    </location>
</feature>
<feature type="domain" description="SSD" evidence="10">
    <location>
        <begin position="372"/>
        <end position="530"/>
    </location>
</feature>
<feature type="transmembrane region" description="Helical" evidence="9">
    <location>
        <begin position="1731"/>
        <end position="1753"/>
    </location>
</feature>
<dbReference type="FunFam" id="1.20.1640.10:FF:000003">
    <property type="entry name" value="protein patched homolog 1"/>
    <property type="match status" value="2"/>
</dbReference>
<feature type="transmembrane region" description="Helical" evidence="9">
    <location>
        <begin position="1115"/>
        <end position="1134"/>
    </location>
</feature>
<dbReference type="PROSITE" id="PS50156">
    <property type="entry name" value="SSD"/>
    <property type="match status" value="2"/>
</dbReference>
<evidence type="ECO:0000256" key="2">
    <source>
        <dbReference type="ARBA" id="ARBA00005585"/>
    </source>
</evidence>
<feature type="compositionally biased region" description="Low complexity" evidence="8">
    <location>
        <begin position="1902"/>
        <end position="1917"/>
    </location>
</feature>
<dbReference type="GO" id="GO:0045879">
    <property type="term" value="P:negative regulation of smoothened signaling pathway"/>
    <property type="evidence" value="ECO:0007669"/>
    <property type="project" value="TreeGrafter"/>
</dbReference>
<feature type="transmembrane region" description="Helical" evidence="9">
    <location>
        <begin position="686"/>
        <end position="706"/>
    </location>
</feature>
<proteinExistence type="inferred from homology"/>
<feature type="transmembrane region" description="Helical" evidence="9">
    <location>
        <begin position="1146"/>
        <end position="1171"/>
    </location>
</feature>
<comment type="subcellular location">
    <subcellularLocation>
        <location evidence="1">Membrane</location>
        <topology evidence="1">Multi-pass membrane protein</topology>
    </subcellularLocation>
</comment>
<dbReference type="InterPro" id="IPR000731">
    <property type="entry name" value="SSD"/>
</dbReference>
<feature type="transmembrane region" description="Helical" evidence="9">
    <location>
        <begin position="1468"/>
        <end position="1488"/>
    </location>
</feature>
<comment type="caution">
    <text evidence="11">The sequence shown here is derived from an EMBL/GenBank/DDBJ whole genome shotgun (WGS) entry which is preliminary data.</text>
</comment>
<dbReference type="GO" id="GO:0008158">
    <property type="term" value="F:hedgehog receptor activity"/>
    <property type="evidence" value="ECO:0007669"/>
    <property type="project" value="InterPro"/>
</dbReference>
<feature type="region of interest" description="Disordered" evidence="8">
    <location>
        <begin position="1893"/>
        <end position="1917"/>
    </location>
</feature>
<dbReference type="Gene3D" id="1.20.1640.10">
    <property type="entry name" value="Multidrug efflux transporter AcrB transmembrane domain"/>
    <property type="match status" value="3"/>
</dbReference>
<gene>
    <name evidence="11" type="ORF">EOD39_9867</name>
</gene>
<dbReference type="InterPro" id="IPR004766">
    <property type="entry name" value="TM_rcpt_patched"/>
</dbReference>
<dbReference type="GO" id="GO:0097108">
    <property type="term" value="F:hedgehog family protein binding"/>
    <property type="evidence" value="ECO:0007669"/>
    <property type="project" value="TreeGrafter"/>
</dbReference>
<feature type="transmembrane region" description="Helical" evidence="9">
    <location>
        <begin position="1830"/>
        <end position="1852"/>
    </location>
</feature>
<feature type="transmembrane region" description="Helical" evidence="9">
    <location>
        <begin position="1428"/>
        <end position="1448"/>
    </location>
</feature>
<feature type="compositionally biased region" description="Polar residues" evidence="8">
    <location>
        <begin position="2020"/>
        <end position="2033"/>
    </location>
</feature>
<feature type="transmembrane region" description="Helical" evidence="9">
    <location>
        <begin position="1247"/>
        <end position="1272"/>
    </location>
</feature>
<dbReference type="SUPFAM" id="SSF82866">
    <property type="entry name" value="Multidrug efflux transporter AcrB transmembrane domain"/>
    <property type="match status" value="3"/>
</dbReference>
<evidence type="ECO:0000256" key="4">
    <source>
        <dbReference type="ARBA" id="ARBA00022989"/>
    </source>
</evidence>
<feature type="transmembrane region" description="Helical" evidence="9">
    <location>
        <begin position="404"/>
        <end position="429"/>
    </location>
</feature>
<evidence type="ECO:0000256" key="9">
    <source>
        <dbReference type="SAM" id="Phobius"/>
    </source>
</evidence>
<evidence type="ECO:0000256" key="6">
    <source>
        <dbReference type="ARBA" id="ARBA00023170"/>
    </source>
</evidence>
<evidence type="ECO:0000313" key="12">
    <source>
        <dbReference type="Proteomes" id="UP000289886"/>
    </source>
</evidence>
<keyword evidence="4 9" id="KW-1133">Transmembrane helix</keyword>
<evidence type="ECO:0000313" key="11">
    <source>
        <dbReference type="EMBL" id="RXM28368.1"/>
    </source>
</evidence>
<dbReference type="EMBL" id="SCEB01215664">
    <property type="protein sequence ID" value="RXM28368.1"/>
    <property type="molecule type" value="Genomic_DNA"/>
</dbReference>
<keyword evidence="12" id="KW-1185">Reference proteome</keyword>
<feature type="transmembrane region" description="Helical" evidence="9">
    <location>
        <begin position="435"/>
        <end position="456"/>
    </location>
</feature>
<feature type="domain" description="SSD" evidence="10">
    <location>
        <begin position="1114"/>
        <end position="1272"/>
    </location>
</feature>
<dbReference type="NCBIfam" id="TIGR00918">
    <property type="entry name" value="2A060602"/>
    <property type="match status" value="2"/>
</dbReference>
<dbReference type="GO" id="GO:0005886">
    <property type="term" value="C:plasma membrane"/>
    <property type="evidence" value="ECO:0007669"/>
    <property type="project" value="TreeGrafter"/>
</dbReference>
<feature type="transmembrane region" description="Helical" evidence="9">
    <location>
        <begin position="1799"/>
        <end position="1818"/>
    </location>
</feature>
<feature type="transmembrane region" description="Helical" evidence="9">
    <location>
        <begin position="1760"/>
        <end position="1779"/>
    </location>
</feature>
<protein>
    <submittedName>
        <fullName evidence="11">Protein patched-like 1</fullName>
    </submittedName>
</protein>
<keyword evidence="5 9" id="KW-0472">Membrane</keyword>
<sequence length="2136" mass="237975">MASDPSIPGASICGELPPSYTRSALPANSDLLRRPSYCHAAFALKQISKGKAVGQKAPLWIRARFQALLFSLGCQIQRHCGKVLFIGLLVFGALAVGLRVAAIETDIEQLWVEAGSRVSRELRYTKEKQGEETVFTSQMLIQTSKRGGTNILTQEALLQHLEAAQAASKVQVSLYGKSWDLNKICYKSGVPVIENGMIERMIDKLFPCMIVTPLDCFWEGAKLQGGSAYLPSDFVCAGVYFKVTAAYPLCPDIAQELRGGCHGFSKKFMHWQEELILGGRAKDSQNALLSAEALQTMYLLMSPKQLYEHFKDDYDIHDINWNEEKATAILESWQRKFVEVAHQSILQNSSQSIHAFSTTTLNDIMKSFSDVSVIRVAGGYLLMLAYACVTMLRWDCAKSQGAVGLAGVLLVALSVASGLGLCSLLGISFNAATTQVLPFLALGIGVDDMFLLAHAFTETGYNIPFKERTGECLRRTGTSVALTSINNMIAFFMAALVPIPALRAFSLQAAIVVVFNFAMVLLIFPAILSLDLHRREDKRLDILCCFYSPCSNRVIQFQPQEFADANDNHTYPVSTYSGPTITTSTQITTTVQAFTQCDALGQHIVTILPPTSQISTGPPSVLVPPNPDPYGSQLFTPSSSTRDLLAQVDESKGGRECVPLPFFRWNLSDFARDKYAPLLLKPESKVIVVVLFMSLLGLSLYGTTMVHDGLYLTDIVPRDTKEYDFISAQFQYFSFYNMYLVTMGGFDYPRCQRQLLQLHNSFKSVKYVVRDNNQQLPRMWLHYFQDWLQGLQAAFDADWAAGRITRDNYRNGTEDGVLAYKLLVQTGTKKEPFNYSQLTTRRLVDEEGLINPDTFYIYLTVWVSNDPLGYAASQANFDPHPPEWIHDKYDTTGENLRIPMAEPLEFAQFPFYLNGLRETSDFIEAIESVRSICDDFSKKGILNYPNGYPFLFWEQYIGLRHWFLLAISIVLACTFLVCAILLLNPWTAGIICPDIAQELRGGCHGFSKKFMHWQEELILGGRAKDSQNALLSAEALQTMYLLMSPKQLYEHFKDDYDIHDINWNEEKATAILESWQRKFVEVAHQSILQNSSQSIHAFSTTTLNDIMKSFSDVSVIRVAGGYLLMLAYACVTMLRWDCAKSQGAVGLAGVLLVALSVASGLGLCSLLGISFNAATTQVLPFLALGIGVDDMFLLAHAFTETGYNIPFKERTGECLRRTGTSVALTSINNMIAFFMAALVPIPALRAFSLQAAIVVVFNFAMVLLIFPAILSLDLHRREDKRLDILCCFYSPCSNRVIQIQPQEFADANDNHTYPVSTYSGPTITTSTQITTTVQAFTQCDALGQHIVTILPPTSQISTGPPSVLVPPNPDPYGSQLFTPSSSTRDLLAQVDESKGGRECVPLPFFRWNLSDFARDKYAPLLLKPESKVIVVVLFMSLLGLSLYGTTMVHDGLYLTDIVPRDTKEYDFISAQFQYFSFYNMYLVTMGGFDYPRCQRQLLQLHNSFKSVKYVVRDNNQQLPRMWLHYFQDWLQGLQAAFDADWAAGRITRDNYRNGTEDGVLAYKLLVQTGTKKEPFNYSQLTTRRLVDEEGLINPDTFYIYLTVWVSNDPLGYAASQANFDPHPPEWIHDKYDTTGENLRIPMAEPLEFAQFPFYLNGLRETSDFIEAIESVRSICDDFSKKGILNYPNGYPFLFWEQYIGLRHWFLLAISIVLACTFLVCAILLLNPWTAGIIVFILAMMTVELFGIMGLIGIKLSAIPVVILIASVGIGVEFTVHVALGFLTAIGNRNLRSTVALEHMFAPVVDGAISTLLGVLMLAGSEFDFIMRYFFAVLTILTVLGLLNGLVLLPVLLSVIGPPAEVTPADNGSRLPTPSPEPMPPPMNHHGLYTGRYPPGRRHHAFSESSDSEYYSETTTTSGLGDEEYQYCDQSAYIIPPANAPPSHILLEASKNPSFPKLTIVKPYKEGQDIPAKKETLNTPVQPTVNSVSSQIARQDNKQDFQQDQGPRRQHLPIDRPQGPGRTNYSGPRPQYSNRPHYPRTTLPAYGAATRVPGSNSAVTMVTATASVTVAVHPSVPGSFRGYTHEGFEDCESDCFKETLPPSYTASEKRTDSSKTETSELQDLDCERTSRGASTRH</sequence>
<keyword evidence="6" id="KW-0675">Receptor</keyword>
<evidence type="ECO:0000256" key="5">
    <source>
        <dbReference type="ARBA" id="ARBA00023136"/>
    </source>
</evidence>
<feature type="region of interest" description="Disordered" evidence="8">
    <location>
        <begin position="2098"/>
        <end position="2136"/>
    </location>
</feature>
<evidence type="ECO:0000259" key="10">
    <source>
        <dbReference type="PROSITE" id="PS50156"/>
    </source>
</evidence>
<feature type="transmembrane region" description="Helical" evidence="9">
    <location>
        <begin position="373"/>
        <end position="392"/>
    </location>
</feature>